<feature type="transmembrane region" description="Helical" evidence="8">
    <location>
        <begin position="500"/>
        <end position="517"/>
    </location>
</feature>
<keyword evidence="6 8" id="KW-0472">Membrane</keyword>
<evidence type="ECO:0000256" key="9">
    <source>
        <dbReference type="SAM" id="SignalP"/>
    </source>
</evidence>
<sequence>LLLVFLVLATLLPSSYAVFINFDNCLSRGIVDSNPKRLQFVPLAVWATFNTSTLSHRLNITIYGNVTGRNLQAPLPPIGDQAWSNPNVTEGKIFDFSDKLTTLFADYQVLTYSAFTANESQYCLSAVNKACPQAPIFDPYLSADNITEKDRSQFPGFTVGHDFYSSYSFATFAATTRVVSGDNGAPHIACVSANITPDLGHKLVNTLCYLPAAVLALVAIATVFAATCSPWGTLDPFRWTSNYGRDEDLLRLVTPGFGDCLQYIQFIVLAGSLNLNYPGFFQPVVSQASWSLLLFNESLVSHGNGSQSLVDGIYFANGTYGLSRLGQFVGMSEEQDIWAGMAVWLLGLIIAVTFVTQLCFFIRWAYRLLTGTQESDLRSKNWPFTAGHIVRLVFNFFLLPIVALSLFQLVVARRSPASVVAGAVILLIGVLATAIWIFWLIFTTRPRAHLFDDLPTVLTYGPLYNTYSDDAAPFAFIPVLVTVIRGIAIGAIQPSGIAQIIMLAICEVILILALHAFRPFQSNTSMNAYHTFFSSIRLASALLMIAFVPSLGVDEASKGWIGYVVLLLHGIVLVFGFFLNSLQTLIEVAARYAGAGGEQRGGLTKVFGMRQLSKRTHRRNQRSSLNSDAAMLTNDADAKTIQLMGGRSRSLSGSSAILLNQNYAGGHRGSIGFEGFSQGDSHGGTSPGTPGTGATPWSYLGGSGPNSRRPTMGTMDTADPYYRPPRPRKQTIDTLNTAPGGKARQSGGSADLTNTPYADSPEQAENGDAGEGPSSWSPGRGITPAYLRMNREDSDPNLAERRANTDYSVRESDLYYGIRNPPAYGMRGPALSSKPTRTLKTGPADPMGPVSNATGWFKGLSFFGGKKKEKSKGFEVVRSTRMPPQMMPLEEGDESPPIPNEPYKDNPGTPSDTKKSPDQRSPPAAVGMATSRRSEDSDEDRTSDEDSFDHRMQRVSDTAPTLGPIEAGGDIELPSRIGSRASKASRSQAPSRAPTLPRKSSKRPKSTERAVLDTSSRLSTVLASPPGTPGRMSMAMGPASSQHLQPNPNAPPIRMPFGSSEPSPSPEHSAASSLYPDDANSDLHRLGNTDDLVPPQIISAGGRPMSTGYVHQHIARDSIRNEGYDAGNHLEASAEFVDGRSRSISTQQSGGS</sequence>
<feature type="non-terminal residue" evidence="11">
    <location>
        <position position="1"/>
    </location>
</feature>
<comment type="subcellular location">
    <subcellularLocation>
        <location evidence="1">Membrane</location>
        <topology evidence="1">Multi-pass membrane protein</topology>
    </subcellularLocation>
</comment>
<evidence type="ECO:0000259" key="10">
    <source>
        <dbReference type="SMART" id="SM01320"/>
    </source>
</evidence>
<protein>
    <recommendedName>
        <fullName evidence="10">ML-like domain-containing protein</fullName>
    </recommendedName>
</protein>
<feature type="compositionally biased region" description="Low complexity" evidence="7">
    <location>
        <begin position="1059"/>
        <end position="1073"/>
    </location>
</feature>
<evidence type="ECO:0000256" key="5">
    <source>
        <dbReference type="ARBA" id="ARBA00022989"/>
    </source>
</evidence>
<proteinExistence type="inferred from homology"/>
<feature type="compositionally biased region" description="Low complexity" evidence="7">
    <location>
        <begin position="687"/>
        <end position="696"/>
    </location>
</feature>
<dbReference type="Pfam" id="PF06011">
    <property type="entry name" value="TRP"/>
    <property type="match status" value="1"/>
</dbReference>
<keyword evidence="4 9" id="KW-0732">Signal</keyword>
<feature type="compositionally biased region" description="Acidic residues" evidence="7">
    <location>
        <begin position="936"/>
        <end position="947"/>
    </location>
</feature>
<feature type="transmembrane region" description="Helical" evidence="8">
    <location>
        <begin position="341"/>
        <end position="366"/>
    </location>
</feature>
<evidence type="ECO:0000256" key="1">
    <source>
        <dbReference type="ARBA" id="ARBA00004141"/>
    </source>
</evidence>
<feature type="transmembrane region" description="Helical" evidence="8">
    <location>
        <begin position="471"/>
        <end position="488"/>
    </location>
</feature>
<feature type="region of interest" description="Disordered" evidence="7">
    <location>
        <begin position="826"/>
        <end position="847"/>
    </location>
</feature>
<dbReference type="GO" id="GO:0055085">
    <property type="term" value="P:transmembrane transport"/>
    <property type="evidence" value="ECO:0007669"/>
    <property type="project" value="TreeGrafter"/>
</dbReference>
<keyword evidence="12" id="KW-1185">Reference proteome</keyword>
<feature type="transmembrane region" description="Helical" evidence="8">
    <location>
        <begin position="529"/>
        <end position="548"/>
    </location>
</feature>
<organism evidence="11 12">
    <name type="scientific">Clohesyomyces aquaticus</name>
    <dbReference type="NCBI Taxonomy" id="1231657"/>
    <lineage>
        <taxon>Eukaryota</taxon>
        <taxon>Fungi</taxon>
        <taxon>Dikarya</taxon>
        <taxon>Ascomycota</taxon>
        <taxon>Pezizomycotina</taxon>
        <taxon>Dothideomycetes</taxon>
        <taxon>Pleosporomycetidae</taxon>
        <taxon>Pleosporales</taxon>
        <taxon>Lindgomycetaceae</taxon>
        <taxon>Clohesyomyces</taxon>
    </lineage>
</organism>
<comment type="caution">
    <text evidence="11">The sequence shown here is derived from an EMBL/GenBank/DDBJ whole genome shotgun (WGS) entry which is preliminary data.</text>
</comment>
<name>A0A1Y1YFL5_9PLEO</name>
<evidence type="ECO:0000256" key="7">
    <source>
        <dbReference type="SAM" id="MobiDB-lite"/>
    </source>
</evidence>
<dbReference type="InterPro" id="IPR032800">
    <property type="entry name" value="TRP_N"/>
</dbReference>
<gene>
    <name evidence="11" type="ORF">BCR34DRAFT_447733</name>
</gene>
<dbReference type="GO" id="GO:0016020">
    <property type="term" value="C:membrane"/>
    <property type="evidence" value="ECO:0007669"/>
    <property type="project" value="UniProtKB-SubCell"/>
</dbReference>
<keyword evidence="5 8" id="KW-1133">Transmembrane helix</keyword>
<evidence type="ECO:0000256" key="2">
    <source>
        <dbReference type="ARBA" id="ARBA00010642"/>
    </source>
</evidence>
<feature type="compositionally biased region" description="Polar residues" evidence="7">
    <location>
        <begin position="746"/>
        <end position="757"/>
    </location>
</feature>
<feature type="chain" id="PRO_5012598486" description="ML-like domain-containing protein" evidence="9">
    <location>
        <begin position="18"/>
        <end position="1152"/>
    </location>
</feature>
<feature type="region of interest" description="Disordered" evidence="7">
    <location>
        <begin position="868"/>
        <end position="1107"/>
    </location>
</feature>
<dbReference type="PANTHER" id="PTHR31145">
    <property type="entry name" value="INTEGRAL MEMBRANE PROTEIN (AFU_ORTHOLOGUE AFUA_7G01610)"/>
    <property type="match status" value="1"/>
</dbReference>
<comment type="similarity">
    <text evidence="2">Belongs to the transient receptor potential (TRP) ion channel family.</text>
</comment>
<feature type="compositionally biased region" description="Polar residues" evidence="7">
    <location>
        <begin position="1013"/>
        <end position="1022"/>
    </location>
</feature>
<feature type="transmembrane region" description="Helical" evidence="8">
    <location>
        <begin position="419"/>
        <end position="442"/>
    </location>
</feature>
<feature type="transmembrane region" description="Helical" evidence="8">
    <location>
        <begin position="209"/>
        <end position="228"/>
    </location>
</feature>
<reference evidence="11 12" key="1">
    <citation type="submission" date="2016-07" db="EMBL/GenBank/DDBJ databases">
        <title>Pervasive Adenine N6-methylation of Active Genes in Fungi.</title>
        <authorList>
            <consortium name="DOE Joint Genome Institute"/>
            <person name="Mondo S.J."/>
            <person name="Dannebaum R.O."/>
            <person name="Kuo R.C."/>
            <person name="Labutti K."/>
            <person name="Haridas S."/>
            <person name="Kuo A."/>
            <person name="Salamov A."/>
            <person name="Ahrendt S.R."/>
            <person name="Lipzen A."/>
            <person name="Sullivan W."/>
            <person name="Andreopoulos W.B."/>
            <person name="Clum A."/>
            <person name="Lindquist E."/>
            <person name="Daum C."/>
            <person name="Ramamoorthy G.K."/>
            <person name="Gryganskyi A."/>
            <person name="Culley D."/>
            <person name="Magnuson J.K."/>
            <person name="James T.Y."/>
            <person name="O'Malley M.A."/>
            <person name="Stajich J.E."/>
            <person name="Spatafora J.W."/>
            <person name="Visel A."/>
            <person name="Grigoriev I.V."/>
        </authorList>
    </citation>
    <scope>NUCLEOTIDE SEQUENCE [LARGE SCALE GENOMIC DNA]</scope>
    <source>
        <strain evidence="11 12">CBS 115471</strain>
    </source>
</reference>
<dbReference type="AlphaFoldDB" id="A0A1Y1YFL5"/>
<dbReference type="InterPro" id="IPR040241">
    <property type="entry name" value="TRP_Flc/Pkd2-like"/>
</dbReference>
<dbReference type="SMART" id="SM01320">
    <property type="entry name" value="TRP_N"/>
    <property type="match status" value="1"/>
</dbReference>
<feature type="non-terminal residue" evidence="11">
    <location>
        <position position="1152"/>
    </location>
</feature>
<dbReference type="OrthoDB" id="5312224at2759"/>
<dbReference type="Pfam" id="PF14558">
    <property type="entry name" value="TRP_N"/>
    <property type="match status" value="1"/>
</dbReference>
<evidence type="ECO:0000313" key="12">
    <source>
        <dbReference type="Proteomes" id="UP000193144"/>
    </source>
</evidence>
<dbReference type="InterPro" id="IPR010308">
    <property type="entry name" value="TRP_C"/>
</dbReference>
<evidence type="ECO:0000256" key="6">
    <source>
        <dbReference type="ARBA" id="ARBA00023136"/>
    </source>
</evidence>
<accession>A0A1Y1YFL5</accession>
<feature type="domain" description="ML-like" evidence="10">
    <location>
        <begin position="15"/>
        <end position="202"/>
    </location>
</feature>
<evidence type="ECO:0000313" key="11">
    <source>
        <dbReference type="EMBL" id="ORX96799.1"/>
    </source>
</evidence>
<dbReference type="PANTHER" id="PTHR31145:SF6">
    <property type="entry name" value="INTEGRAL MEMBRANE PROTEIN (AFU_ORTHOLOGUE AFUA_7G01610)"/>
    <property type="match status" value="1"/>
</dbReference>
<evidence type="ECO:0000256" key="8">
    <source>
        <dbReference type="SAM" id="Phobius"/>
    </source>
</evidence>
<dbReference type="Proteomes" id="UP000193144">
    <property type="component" value="Unassembled WGS sequence"/>
</dbReference>
<dbReference type="EMBL" id="MCFA01000247">
    <property type="protein sequence ID" value="ORX96799.1"/>
    <property type="molecule type" value="Genomic_DNA"/>
</dbReference>
<keyword evidence="3 8" id="KW-0812">Transmembrane</keyword>
<feature type="region of interest" description="Disordered" evidence="7">
    <location>
        <begin position="670"/>
        <end position="784"/>
    </location>
</feature>
<feature type="transmembrane region" description="Helical" evidence="8">
    <location>
        <begin position="560"/>
        <end position="579"/>
    </location>
</feature>
<dbReference type="STRING" id="1231657.A0A1Y1YFL5"/>
<feature type="signal peptide" evidence="9">
    <location>
        <begin position="1"/>
        <end position="17"/>
    </location>
</feature>
<evidence type="ECO:0000256" key="4">
    <source>
        <dbReference type="ARBA" id="ARBA00022729"/>
    </source>
</evidence>
<evidence type="ECO:0000256" key="3">
    <source>
        <dbReference type="ARBA" id="ARBA00022692"/>
    </source>
</evidence>
<feature type="transmembrane region" description="Helical" evidence="8">
    <location>
        <begin position="386"/>
        <end position="407"/>
    </location>
</feature>